<accession>A0A1M6HMC8</accession>
<dbReference type="RefSeq" id="WP_149734789.1">
    <property type="nucleotide sequence ID" value="NZ_FQZD01000014.1"/>
</dbReference>
<dbReference type="AlphaFoldDB" id="A0A1M6HMC8"/>
<dbReference type="Proteomes" id="UP000322917">
    <property type="component" value="Unassembled WGS sequence"/>
</dbReference>
<evidence type="ECO:0000313" key="1">
    <source>
        <dbReference type="EMBL" id="SHJ23274.1"/>
    </source>
</evidence>
<dbReference type="EMBL" id="FQZD01000014">
    <property type="protein sequence ID" value="SHJ23274.1"/>
    <property type="molecule type" value="Genomic_DNA"/>
</dbReference>
<protein>
    <submittedName>
        <fullName evidence="1">Uncharacterized protein</fullName>
    </submittedName>
</protein>
<sequence>MRDAIRNALISGVPEVGGRIFEPHTASADTEKPYLIVKENAEQDNTEWAGFRGRIEVWPYVEESSYTEVDALAKKVAATLNMQLLTGDDGEAVTCISDGMLEDVADTEWQALTRCVNFYVLALQPSDVPGPLNNDPWIDALVVWSKAILGDGYEVQGGQLSVGYKRPAVLWRLDNINIEDCGSLAFDVVKRVACHVFGRNAVEEANIAVKLIEEMGNAVKIPISAAERRYMTIRDIKGNVYTDALKQGHIRATVARRTRRPREEVAIIGSVSTDGHIEQNQEEGV</sequence>
<dbReference type="OrthoDB" id="1679953at2"/>
<reference evidence="1 2" key="1">
    <citation type="submission" date="2016-11" db="EMBL/GenBank/DDBJ databases">
        <authorList>
            <person name="Varghese N."/>
            <person name="Submissions S."/>
        </authorList>
    </citation>
    <scope>NUCLEOTIDE SEQUENCE [LARGE SCALE GENOMIC DNA]</scope>
    <source>
        <strain evidence="1 2">DSM 15287</strain>
    </source>
</reference>
<gene>
    <name evidence="1" type="ORF">SAMN02745170_02032</name>
</gene>
<organism evidence="1 2">
    <name type="scientific">Propionispora hippei DSM 15287</name>
    <dbReference type="NCBI Taxonomy" id="1123003"/>
    <lineage>
        <taxon>Bacteria</taxon>
        <taxon>Bacillati</taxon>
        <taxon>Bacillota</taxon>
        <taxon>Negativicutes</taxon>
        <taxon>Selenomonadales</taxon>
        <taxon>Sporomusaceae</taxon>
        <taxon>Propionispora</taxon>
    </lineage>
</organism>
<proteinExistence type="predicted"/>
<name>A0A1M6HMC8_9FIRM</name>
<keyword evidence="2" id="KW-1185">Reference proteome</keyword>
<evidence type="ECO:0000313" key="2">
    <source>
        <dbReference type="Proteomes" id="UP000322917"/>
    </source>
</evidence>